<feature type="transmembrane region" description="Helical" evidence="1">
    <location>
        <begin position="12"/>
        <end position="31"/>
    </location>
</feature>
<protein>
    <recommendedName>
        <fullName evidence="4">DUF4199 domain-containing protein</fullName>
    </recommendedName>
</protein>
<feature type="transmembrane region" description="Helical" evidence="1">
    <location>
        <begin position="37"/>
        <end position="57"/>
    </location>
</feature>
<dbReference type="AlphaFoldDB" id="A0A142ESH6"/>
<dbReference type="Proteomes" id="UP000073816">
    <property type="component" value="Chromosome"/>
</dbReference>
<keyword evidence="1" id="KW-1133">Transmembrane helix</keyword>
<proteinExistence type="predicted"/>
<reference evidence="3" key="1">
    <citation type="submission" date="2015-09" db="EMBL/GenBank/DDBJ databases">
        <title>Complete sequence of Algoriphagus sp. M8-2.</title>
        <authorList>
            <person name="Shintani M."/>
        </authorList>
    </citation>
    <scope>NUCLEOTIDE SEQUENCE [LARGE SCALE GENOMIC DNA]</scope>
    <source>
        <strain evidence="3">M8-2</strain>
    </source>
</reference>
<evidence type="ECO:0000256" key="1">
    <source>
        <dbReference type="SAM" id="Phobius"/>
    </source>
</evidence>
<dbReference type="InterPro" id="IPR025250">
    <property type="entry name" value="DUF4199"/>
</dbReference>
<evidence type="ECO:0000313" key="3">
    <source>
        <dbReference type="Proteomes" id="UP000073816"/>
    </source>
</evidence>
<evidence type="ECO:0008006" key="4">
    <source>
        <dbReference type="Google" id="ProtNLM"/>
    </source>
</evidence>
<accession>A0A142ESH6</accession>
<dbReference type="RefSeq" id="WP_067550056.1">
    <property type="nucleotide sequence ID" value="NZ_CP012836.1"/>
</dbReference>
<dbReference type="Pfam" id="PF13858">
    <property type="entry name" value="DUF4199"/>
    <property type="match status" value="1"/>
</dbReference>
<dbReference type="KEGG" id="alm:AO498_16635"/>
<organism evidence="2 3">
    <name type="scientific">Algoriphagus sanaruensis</name>
    <dbReference type="NCBI Taxonomy" id="1727163"/>
    <lineage>
        <taxon>Bacteria</taxon>
        <taxon>Pseudomonadati</taxon>
        <taxon>Bacteroidota</taxon>
        <taxon>Cytophagia</taxon>
        <taxon>Cytophagales</taxon>
        <taxon>Cyclobacteriaceae</taxon>
        <taxon>Algoriphagus</taxon>
    </lineage>
</organism>
<keyword evidence="1" id="KW-0812">Transmembrane</keyword>
<feature type="transmembrane region" description="Helical" evidence="1">
    <location>
        <begin position="77"/>
        <end position="96"/>
    </location>
</feature>
<dbReference type="EMBL" id="CP012836">
    <property type="protein sequence ID" value="AMQ58081.1"/>
    <property type="molecule type" value="Genomic_DNA"/>
</dbReference>
<dbReference type="OrthoDB" id="850943at2"/>
<keyword evidence="3" id="KW-1185">Reference proteome</keyword>
<keyword evidence="1" id="KW-0472">Membrane</keyword>
<dbReference type="STRING" id="1727163.AO498_16635"/>
<reference evidence="2 3" key="2">
    <citation type="journal article" date="2016" name="Genome Announc.">
        <title>Complete Genome Sequence of Algoriphagus sp. Strain M8-2, Isolated from a Brackish Lake.</title>
        <authorList>
            <person name="Muraguchi Y."/>
            <person name="Kushimoto K."/>
            <person name="Ohtsubo Y."/>
            <person name="Suzuki T."/>
            <person name="Dohra H."/>
            <person name="Kimbara K."/>
            <person name="Shintani M."/>
        </authorList>
    </citation>
    <scope>NUCLEOTIDE SEQUENCE [LARGE SCALE GENOMIC DNA]</scope>
    <source>
        <strain evidence="2 3">M8-2</strain>
    </source>
</reference>
<evidence type="ECO:0000313" key="2">
    <source>
        <dbReference type="EMBL" id="AMQ58081.1"/>
    </source>
</evidence>
<dbReference type="PATRIC" id="fig|1727163.4.peg.3491"/>
<name>A0A142ESH6_9BACT</name>
<feature type="transmembrane region" description="Helical" evidence="1">
    <location>
        <begin position="148"/>
        <end position="166"/>
    </location>
</feature>
<gene>
    <name evidence="2" type="ORF">AO498_16635</name>
</gene>
<sequence>MKHNYFKSSYQFGILGGGLSILSFLILSFLYADPTNLNLVFGYVVTPIALFLSIKFFKDYTGNGYLSFAEGMTVGFLTYLLIAVISSIGIWIILLLEPDVFATIKQVKLSVLDESMIKIIDQVGEESYRTTRENMISMDRWDVALNDGLWKIIPGMFFSIIISIILRKNPT</sequence>